<dbReference type="PROSITE" id="PS50893">
    <property type="entry name" value="ABC_TRANSPORTER_2"/>
    <property type="match status" value="1"/>
</dbReference>
<dbReference type="SUPFAM" id="SSF52540">
    <property type="entry name" value="P-loop containing nucleoside triphosphate hydrolases"/>
    <property type="match status" value="2"/>
</dbReference>
<dbReference type="NCBIfam" id="TIGR00630">
    <property type="entry name" value="uvra"/>
    <property type="match status" value="1"/>
</dbReference>
<keyword evidence="17" id="KW-0742">SOS response</keyword>
<evidence type="ECO:0000256" key="9">
    <source>
        <dbReference type="ARBA" id="ARBA00022833"/>
    </source>
</evidence>
<dbReference type="InterPro" id="IPR027417">
    <property type="entry name" value="P-loop_NTPase"/>
</dbReference>
<keyword evidence="8 17" id="KW-0863">Zinc-finger</keyword>
<keyword evidence="19" id="KW-0378">Hydrolase</keyword>
<dbReference type="InterPro" id="IPR003593">
    <property type="entry name" value="AAA+_ATPase"/>
</dbReference>
<keyword evidence="2 17" id="KW-0963">Cytoplasm</keyword>
<keyword evidence="4 17" id="KW-0677">Repeat</keyword>
<proteinExistence type="inferred from homology"/>
<evidence type="ECO:0000256" key="7">
    <source>
        <dbReference type="ARBA" id="ARBA00022769"/>
    </source>
</evidence>
<keyword evidence="7 17" id="KW-0228">DNA excision</keyword>
<dbReference type="Gene3D" id="1.20.1580.10">
    <property type="entry name" value="ABC transporter ATPase like domain"/>
    <property type="match status" value="2"/>
</dbReference>
<keyword evidence="13 17" id="KW-0234">DNA repair</keyword>
<keyword evidence="5 17" id="KW-0547">Nucleotide-binding</keyword>
<evidence type="ECO:0000256" key="15">
    <source>
        <dbReference type="ARBA" id="ARBA00039316"/>
    </source>
</evidence>
<comment type="subcellular location">
    <subcellularLocation>
        <location evidence="1 17">Cytoplasm</location>
    </subcellularLocation>
</comment>
<dbReference type="InterPro" id="IPR017871">
    <property type="entry name" value="ABC_transporter-like_CS"/>
</dbReference>
<dbReference type="Gene3D" id="1.10.8.280">
    <property type="entry name" value="ABC transporter ATPase domain-like"/>
    <property type="match status" value="1"/>
</dbReference>
<feature type="domain" description="ABC transporter" evidence="18">
    <location>
        <begin position="609"/>
        <end position="938"/>
    </location>
</feature>
<dbReference type="EMBL" id="JBDFRB010000010">
    <property type="protein sequence ID" value="MEN2745204.1"/>
    <property type="molecule type" value="Genomic_DNA"/>
</dbReference>
<evidence type="ECO:0000256" key="4">
    <source>
        <dbReference type="ARBA" id="ARBA00022737"/>
    </source>
</evidence>
<sequence length="944" mass="103982">MVKGAREHNLRNVDLDLPRDAMIVFTGLSGSGKSSLAFDTIFAEGQRRYVESLSAYARQFLGQVDKPDVDFIEGLSPAVSIDQKSTSKNPRSTVGTITEIYDYMRLLWARVGRPHCPVCHEAVTRQTPQQIVDQLLELPQGTRFQLLAPVVRGRKGEFVELFKELAAKGYSRARVDGELIQLSEPPKLGKQFKHTIEVVVDRLVVKDGIRQRLADSVETALGLAEGRVLADFVDLEPDDEARVRAFSENLACPNEHPLAIDEIEPRSFSFNNPFGACPACTGIGTKLEVDEELVVPDPELSLSEGAIAPWSLGAATQEYWTRLLEGLADDLGFSMKTAWHSLPQYAREAVLHGKDHKVVVQYRNRFGRERKYSTGFEGAVSYIQRKHLETESDSARDRYEEYMREIPCPECGGARLNPASLSVLVGGRSIADVSRLPLRDARQFLGDLDLTPREEQIAHQVLKEIDARLEFLLDVGLEYLNLERAAGTLSGGEAQRIRLATQIGSGLVGVLYVLDEPSIGLHQRDNRRLIETLTRLRDLGNTLIVVEHDEDTIHEADWIVDIGPGAGEHGGEVVHSGSLEELKENRASVTGDYLSGRRSIAIPAKRRKVDRKRQLKVVGAREHNLTGVDVVFPLGVLTAVTGVSGSGKSTLVNDILYKVLANRLNGAKQVAGRHTRVEGLEHLDKVIHVDQSPIGRTPRSNPATYTGVFDHIRKLFAETNEAKVRGYQPGRFSFNVKGGRCEACSGDGTLKIEMNFLPDVYVPCEVCHGARYNRETLEVHYKGKTIADVLDMPIEEAADFFAAFTPIARHLRTLNDVGLGYVRLGQPATTLSGGEAQRVKLAAELQKRSNGRSIYVLDEPTTGLHFEDIRKLLLVLQSLVDKGNSVITIEHNLDVIKSADWIIDLGPNGGSGGGRVIATGTPEQVAEVEGSHTGTFLAEVLGTR</sequence>
<keyword evidence="20" id="KW-1185">Reference proteome</keyword>
<evidence type="ECO:0000259" key="18">
    <source>
        <dbReference type="PROSITE" id="PS50893"/>
    </source>
</evidence>
<dbReference type="Gene3D" id="3.40.50.300">
    <property type="entry name" value="P-loop containing nucleotide triphosphate hydrolases"/>
    <property type="match status" value="2"/>
</dbReference>
<dbReference type="Proteomes" id="UP001422074">
    <property type="component" value="Unassembled WGS sequence"/>
</dbReference>
<evidence type="ECO:0000256" key="2">
    <source>
        <dbReference type="ARBA" id="ARBA00022490"/>
    </source>
</evidence>
<evidence type="ECO:0000256" key="5">
    <source>
        <dbReference type="ARBA" id="ARBA00022741"/>
    </source>
</evidence>
<dbReference type="InterPro" id="IPR013815">
    <property type="entry name" value="ATP_grasp_subdomain_1"/>
</dbReference>
<evidence type="ECO:0000256" key="11">
    <source>
        <dbReference type="ARBA" id="ARBA00022881"/>
    </source>
</evidence>
<keyword evidence="12 17" id="KW-0238">DNA-binding</keyword>
<evidence type="ECO:0000256" key="14">
    <source>
        <dbReference type="ARBA" id="ARBA00038000"/>
    </source>
</evidence>
<evidence type="ECO:0000256" key="16">
    <source>
        <dbReference type="ARBA" id="ARBA00042156"/>
    </source>
</evidence>
<dbReference type="Pfam" id="PF17755">
    <property type="entry name" value="UvrA_DNA-bind"/>
    <property type="match status" value="1"/>
</dbReference>
<evidence type="ECO:0000256" key="12">
    <source>
        <dbReference type="ARBA" id="ARBA00023125"/>
    </source>
</evidence>
<feature type="binding site" evidence="17">
    <location>
        <begin position="27"/>
        <end position="34"/>
    </location>
    <ligand>
        <name>ATP</name>
        <dbReference type="ChEBI" id="CHEBI:30616"/>
    </ligand>
</feature>
<protein>
    <recommendedName>
        <fullName evidence="15 17">UvrABC system protein A</fullName>
        <shortName evidence="17">UvrA protein</shortName>
    </recommendedName>
    <alternativeName>
        <fullName evidence="16 17">Excinuclease ABC subunit A</fullName>
    </alternativeName>
</protein>
<comment type="function">
    <text evidence="17">The UvrABC repair system catalyzes the recognition and processing of DNA lesions. UvrA is an ATPase and a DNA-binding protein. A damage recognition complex composed of 2 UvrA and 2 UvrB subunits scans DNA for abnormalities. When the presence of a lesion has been verified by UvrB, the UvrA molecules dissociate.</text>
</comment>
<dbReference type="PROSITE" id="PS00211">
    <property type="entry name" value="ABC_TRANSPORTER_1"/>
    <property type="match status" value="2"/>
</dbReference>
<dbReference type="InterPro" id="IPR041102">
    <property type="entry name" value="UvrA_inter"/>
</dbReference>
<evidence type="ECO:0000256" key="8">
    <source>
        <dbReference type="ARBA" id="ARBA00022771"/>
    </source>
</evidence>
<reference evidence="19 20" key="1">
    <citation type="submission" date="2024-05" db="EMBL/GenBank/DDBJ databases">
        <title>Sinomonas sp. nov., isolated from a waste landfill.</title>
        <authorList>
            <person name="Zhao Y."/>
        </authorList>
    </citation>
    <scope>NUCLEOTIDE SEQUENCE [LARGE SCALE GENOMIC DNA]</scope>
    <source>
        <strain evidence="19 20">CCTCC AB2014300</strain>
    </source>
</reference>
<dbReference type="Pfam" id="PF17760">
    <property type="entry name" value="UvrA_inter"/>
    <property type="match status" value="1"/>
</dbReference>
<evidence type="ECO:0000313" key="20">
    <source>
        <dbReference type="Proteomes" id="UP001422074"/>
    </source>
</evidence>
<dbReference type="InterPro" id="IPR004602">
    <property type="entry name" value="UvrA"/>
</dbReference>
<feature type="binding site" evidence="17">
    <location>
        <begin position="642"/>
        <end position="649"/>
    </location>
    <ligand>
        <name>ATP</name>
        <dbReference type="ChEBI" id="CHEBI:30616"/>
    </ligand>
</feature>
<evidence type="ECO:0000313" key="19">
    <source>
        <dbReference type="EMBL" id="MEN2745204.1"/>
    </source>
</evidence>
<gene>
    <name evidence="17 19" type="primary">uvrA</name>
    <name evidence="19" type="ORF">ABCQ75_11725</name>
</gene>
<comment type="subunit">
    <text evidence="17">Forms a heterotetramer with UvrB during the search for lesions.</text>
</comment>
<keyword evidence="11 17" id="KW-0267">Excision nuclease</keyword>
<dbReference type="HAMAP" id="MF_00205">
    <property type="entry name" value="UvrA"/>
    <property type="match status" value="1"/>
</dbReference>
<dbReference type="PANTHER" id="PTHR43152:SF3">
    <property type="entry name" value="UVRABC SYSTEM PROTEIN A"/>
    <property type="match status" value="1"/>
</dbReference>
<feature type="zinc finger region" description="C4-type" evidence="17">
    <location>
        <begin position="741"/>
        <end position="767"/>
    </location>
</feature>
<comment type="similarity">
    <text evidence="14 17">Belongs to the ABC transporter superfamily. UvrA family.</text>
</comment>
<comment type="caution">
    <text evidence="19">The sequence shown here is derived from an EMBL/GenBank/DDBJ whole genome shotgun (WGS) entry which is preliminary data.</text>
</comment>
<dbReference type="PANTHER" id="PTHR43152">
    <property type="entry name" value="UVRABC SYSTEM PROTEIN A"/>
    <property type="match status" value="1"/>
</dbReference>
<dbReference type="SMART" id="SM00382">
    <property type="entry name" value="AAA"/>
    <property type="match status" value="1"/>
</dbReference>
<evidence type="ECO:0000256" key="1">
    <source>
        <dbReference type="ARBA" id="ARBA00004496"/>
    </source>
</evidence>
<keyword evidence="3 17" id="KW-0479">Metal-binding</keyword>
<comment type="caution">
    <text evidence="17">Lacks conserved residue(s) required for the propagation of feature annotation.</text>
</comment>
<dbReference type="GO" id="GO:0016787">
    <property type="term" value="F:hydrolase activity"/>
    <property type="evidence" value="ECO:0007669"/>
    <property type="project" value="UniProtKB-KW"/>
</dbReference>
<evidence type="ECO:0000256" key="10">
    <source>
        <dbReference type="ARBA" id="ARBA00022840"/>
    </source>
</evidence>
<organism evidence="19 20">
    <name type="scientific">Sinomonas halotolerans</name>
    <dbReference type="NCBI Taxonomy" id="1644133"/>
    <lineage>
        <taxon>Bacteria</taxon>
        <taxon>Bacillati</taxon>
        <taxon>Actinomycetota</taxon>
        <taxon>Actinomycetes</taxon>
        <taxon>Micrococcales</taxon>
        <taxon>Micrococcaceae</taxon>
        <taxon>Sinomonas</taxon>
    </lineage>
</organism>
<evidence type="ECO:0000256" key="17">
    <source>
        <dbReference type="HAMAP-Rule" id="MF_00205"/>
    </source>
</evidence>
<dbReference type="Gene3D" id="3.30.1490.20">
    <property type="entry name" value="ATP-grasp fold, A domain"/>
    <property type="match status" value="1"/>
</dbReference>
<dbReference type="CDD" id="cd03270">
    <property type="entry name" value="ABC_UvrA_I"/>
    <property type="match status" value="1"/>
</dbReference>
<dbReference type="InterPro" id="IPR003439">
    <property type="entry name" value="ABC_transporter-like_ATP-bd"/>
</dbReference>
<dbReference type="RefSeq" id="WP_345885611.1">
    <property type="nucleotide sequence ID" value="NZ_JBDFRB010000010.1"/>
</dbReference>
<keyword evidence="6 17" id="KW-0227">DNA damage</keyword>
<accession>A0ABU9X2Y7</accession>
<evidence type="ECO:0000256" key="6">
    <source>
        <dbReference type="ARBA" id="ARBA00022763"/>
    </source>
</evidence>
<name>A0ABU9X2Y7_9MICC</name>
<keyword evidence="9 17" id="KW-0862">Zinc</keyword>
<evidence type="ECO:0000256" key="13">
    <source>
        <dbReference type="ARBA" id="ARBA00023204"/>
    </source>
</evidence>
<keyword evidence="10 17" id="KW-0067">ATP-binding</keyword>
<dbReference type="InterPro" id="IPR041552">
    <property type="entry name" value="UvrA_DNA-bd"/>
</dbReference>
<dbReference type="CDD" id="cd03271">
    <property type="entry name" value="ABC_UvrA_II"/>
    <property type="match status" value="1"/>
</dbReference>
<evidence type="ECO:0000256" key="3">
    <source>
        <dbReference type="ARBA" id="ARBA00022723"/>
    </source>
</evidence>
<dbReference type="NCBIfam" id="NF001503">
    <property type="entry name" value="PRK00349.1"/>
    <property type="match status" value="1"/>
</dbReference>